<feature type="binding site" evidence="11">
    <location>
        <position position="109"/>
    </location>
    <ligand>
        <name>Mn(2+)</name>
        <dbReference type="ChEBI" id="CHEBI:29035"/>
    </ligand>
</feature>
<dbReference type="GO" id="GO:0010497">
    <property type="term" value="P:plasmodesmata-mediated intercellular transport"/>
    <property type="evidence" value="ECO:0007669"/>
    <property type="project" value="UniProtKB-ARBA"/>
</dbReference>
<dbReference type="Pfam" id="PF00190">
    <property type="entry name" value="Cupin_1"/>
    <property type="match status" value="1"/>
</dbReference>
<keyword evidence="4 13" id="KW-0964">Secreted</keyword>
<evidence type="ECO:0000256" key="13">
    <source>
        <dbReference type="RuleBase" id="RU366015"/>
    </source>
</evidence>
<dbReference type="SMART" id="SM00835">
    <property type="entry name" value="Cupin_1"/>
    <property type="match status" value="1"/>
</dbReference>
<feature type="chain" id="PRO_5019618642" description="Germin-like protein" evidence="13">
    <location>
        <begin position="23"/>
        <end position="220"/>
    </location>
</feature>
<dbReference type="SUPFAM" id="SSF51182">
    <property type="entry name" value="RmlC-like cupins"/>
    <property type="match status" value="1"/>
</dbReference>
<dbReference type="InterPro" id="IPR019780">
    <property type="entry name" value="Germin_Mn-BS"/>
</dbReference>
<keyword evidence="7 12" id="KW-1015">Disulfide bond</keyword>
<evidence type="ECO:0000256" key="2">
    <source>
        <dbReference type="ARBA" id="ARBA00007456"/>
    </source>
</evidence>
<evidence type="ECO:0000313" key="15">
    <source>
        <dbReference type="EMBL" id="AFK47883.1"/>
    </source>
</evidence>
<evidence type="ECO:0000259" key="14">
    <source>
        <dbReference type="SMART" id="SM00835"/>
    </source>
</evidence>
<dbReference type="AlphaFoldDB" id="I3T5U1"/>
<evidence type="ECO:0000256" key="9">
    <source>
        <dbReference type="ARBA" id="ARBA00023211"/>
    </source>
</evidence>
<keyword evidence="3 13" id="KW-0052">Apoplast</keyword>
<sequence length="220" mass="23107">MSTTKTLAILVIFCCTISYVHASDPDTLQDLCVALPSSGVKVNGFACKPEANVSAADFFFAGLAKPGVINNTVGSLVTAANVEKIPGLNTLGVSYSRIDYKAGGLNPPHTHPRATEVVFVLEGELDVGFITTANKLISKSIKQGEIFVFPKGLVHYQKNNGDKPASVLSAFSSQLPGTLSIASALFGSTPIVPDDVLSQAFQIDAKQVDAIKTKLAPKKA</sequence>
<keyword evidence="8" id="KW-0325">Glycoprotein</keyword>
<dbReference type="FunFam" id="2.60.120.10:FF:000025">
    <property type="entry name" value="germin-like protein subfamily 2 member 1"/>
    <property type="match status" value="1"/>
</dbReference>
<evidence type="ECO:0000256" key="7">
    <source>
        <dbReference type="ARBA" id="ARBA00023157"/>
    </source>
</evidence>
<feature type="domain" description="Cupin type-1" evidence="14">
    <location>
        <begin position="61"/>
        <end position="209"/>
    </location>
</feature>
<feature type="binding site" evidence="11">
    <location>
        <position position="155"/>
    </location>
    <ligand>
        <name>Mn(2+)</name>
        <dbReference type="ChEBI" id="CHEBI:29035"/>
    </ligand>
</feature>
<dbReference type="GO" id="GO:0009506">
    <property type="term" value="C:plasmodesma"/>
    <property type="evidence" value="ECO:0007669"/>
    <property type="project" value="UniProtKB-ARBA"/>
</dbReference>
<dbReference type="InterPro" id="IPR006045">
    <property type="entry name" value="Cupin_1"/>
</dbReference>
<feature type="signal peptide" evidence="13">
    <location>
        <begin position="1"/>
        <end position="22"/>
    </location>
</feature>
<dbReference type="CDD" id="cd02241">
    <property type="entry name" value="cupin_OxOx"/>
    <property type="match status" value="1"/>
</dbReference>
<dbReference type="Gene3D" id="2.60.120.10">
    <property type="entry name" value="Jelly Rolls"/>
    <property type="match status" value="1"/>
</dbReference>
<feature type="disulfide bond" evidence="12">
    <location>
        <begin position="32"/>
        <end position="47"/>
    </location>
</feature>
<proteinExistence type="evidence at transcript level"/>
<evidence type="ECO:0000256" key="12">
    <source>
        <dbReference type="PIRSR" id="PIRSR601929-3"/>
    </source>
</evidence>
<dbReference type="GO" id="GO:2000280">
    <property type="term" value="P:regulation of root development"/>
    <property type="evidence" value="ECO:0007669"/>
    <property type="project" value="UniProtKB-ARBA"/>
</dbReference>
<evidence type="ECO:0000256" key="10">
    <source>
        <dbReference type="PIRSR" id="PIRSR601929-1"/>
    </source>
</evidence>
<comment type="similarity">
    <text evidence="2 13">Belongs to the germin family.</text>
</comment>
<feature type="binding site" evidence="10">
    <location>
        <position position="111"/>
    </location>
    <ligand>
        <name>oxalate</name>
        <dbReference type="ChEBI" id="CHEBI:30623"/>
    </ligand>
</feature>
<keyword evidence="9 10" id="KW-0464">Manganese</keyword>
<reference evidence="15" key="1">
    <citation type="submission" date="2012-05" db="EMBL/GenBank/DDBJ databases">
        <authorList>
            <person name="Krishnakumar V."/>
            <person name="Cheung F."/>
            <person name="Xiao Y."/>
            <person name="Chan A."/>
            <person name="Moskal W.A."/>
            <person name="Town C.D."/>
        </authorList>
    </citation>
    <scope>NUCLEOTIDE SEQUENCE</scope>
</reference>
<evidence type="ECO:0000256" key="5">
    <source>
        <dbReference type="ARBA" id="ARBA00022723"/>
    </source>
</evidence>
<evidence type="ECO:0000256" key="1">
    <source>
        <dbReference type="ARBA" id="ARBA00004271"/>
    </source>
</evidence>
<dbReference type="PANTHER" id="PTHR31238">
    <property type="entry name" value="GERMIN-LIKE PROTEIN SUBFAMILY 3 MEMBER 3"/>
    <property type="match status" value="1"/>
</dbReference>
<dbReference type="GO" id="GO:0030145">
    <property type="term" value="F:manganese ion binding"/>
    <property type="evidence" value="ECO:0007669"/>
    <property type="project" value="UniProtKB-UniRule"/>
</dbReference>
<dbReference type="OMA" id="RCYGFFF"/>
<evidence type="ECO:0000256" key="3">
    <source>
        <dbReference type="ARBA" id="ARBA00022523"/>
    </source>
</evidence>
<dbReference type="GO" id="GO:0048046">
    <property type="term" value="C:apoplast"/>
    <property type="evidence" value="ECO:0007669"/>
    <property type="project" value="UniProtKB-SubCell"/>
</dbReference>
<keyword evidence="6 13" id="KW-0732">Signal</keyword>
<accession>I3T5U1</accession>
<keyword evidence="5 10" id="KW-0479">Metal-binding</keyword>
<feature type="binding site" evidence="10">
    <location>
        <position position="106"/>
    </location>
    <ligand>
        <name>oxalate</name>
        <dbReference type="ChEBI" id="CHEBI:30623"/>
    </ligand>
</feature>
<dbReference type="InterPro" id="IPR011051">
    <property type="entry name" value="RmlC_Cupin_sf"/>
</dbReference>
<protein>
    <recommendedName>
        <fullName evidence="13">Germin-like protein</fullName>
    </recommendedName>
</protein>
<dbReference type="EMBL" id="BT148089">
    <property type="protein sequence ID" value="AFK47883.1"/>
    <property type="molecule type" value="mRNA"/>
</dbReference>
<feature type="binding site" evidence="10">
    <location>
        <position position="116"/>
    </location>
    <ligand>
        <name>oxalate</name>
        <dbReference type="ChEBI" id="CHEBI:30623"/>
    </ligand>
</feature>
<evidence type="ECO:0000256" key="11">
    <source>
        <dbReference type="PIRSR" id="PIRSR601929-2"/>
    </source>
</evidence>
<dbReference type="PRINTS" id="PR00325">
    <property type="entry name" value="GERMIN"/>
</dbReference>
<comment type="subcellular location">
    <subcellularLocation>
        <location evidence="1 13">Secreted</location>
        <location evidence="1 13">Extracellular space</location>
        <location evidence="1 13">Apoplast</location>
    </subcellularLocation>
</comment>
<feature type="binding site" evidence="11">
    <location>
        <position position="116"/>
    </location>
    <ligand>
        <name>Mn(2+)</name>
        <dbReference type="ChEBI" id="CHEBI:29035"/>
    </ligand>
</feature>
<dbReference type="InterPro" id="IPR001929">
    <property type="entry name" value="Germin"/>
</dbReference>
<evidence type="ECO:0000256" key="6">
    <source>
        <dbReference type="ARBA" id="ARBA00022729"/>
    </source>
</evidence>
<evidence type="ECO:0000256" key="4">
    <source>
        <dbReference type="ARBA" id="ARBA00022525"/>
    </source>
</evidence>
<dbReference type="InterPro" id="IPR014710">
    <property type="entry name" value="RmlC-like_jellyroll"/>
</dbReference>
<name>I3T5U1_LOTJA</name>
<evidence type="ECO:0000256" key="8">
    <source>
        <dbReference type="ARBA" id="ARBA00023180"/>
    </source>
</evidence>
<feature type="binding site" evidence="11">
    <location>
        <position position="111"/>
    </location>
    <ligand>
        <name>Mn(2+)</name>
        <dbReference type="ChEBI" id="CHEBI:29035"/>
    </ligand>
</feature>
<organism evidence="15">
    <name type="scientific">Lotus japonicus</name>
    <name type="common">Lotus corniculatus var. japonicus</name>
    <dbReference type="NCBI Taxonomy" id="34305"/>
    <lineage>
        <taxon>Eukaryota</taxon>
        <taxon>Viridiplantae</taxon>
        <taxon>Streptophyta</taxon>
        <taxon>Embryophyta</taxon>
        <taxon>Tracheophyta</taxon>
        <taxon>Spermatophyta</taxon>
        <taxon>Magnoliopsida</taxon>
        <taxon>eudicotyledons</taxon>
        <taxon>Gunneridae</taxon>
        <taxon>Pentapetalae</taxon>
        <taxon>rosids</taxon>
        <taxon>fabids</taxon>
        <taxon>Fabales</taxon>
        <taxon>Fabaceae</taxon>
        <taxon>Papilionoideae</taxon>
        <taxon>50 kb inversion clade</taxon>
        <taxon>NPAAA clade</taxon>
        <taxon>Hologalegina</taxon>
        <taxon>robinioid clade</taxon>
        <taxon>Loteae</taxon>
        <taxon>Lotus</taxon>
    </lineage>
</organism>
<dbReference type="PROSITE" id="PS00725">
    <property type="entry name" value="GERMIN"/>
    <property type="match status" value="1"/>
</dbReference>